<evidence type="ECO:0000256" key="2">
    <source>
        <dbReference type="PIRSR" id="PIRSR000137-2"/>
    </source>
</evidence>
<dbReference type="EMBL" id="MU006089">
    <property type="protein sequence ID" value="KAF2843466.1"/>
    <property type="molecule type" value="Genomic_DNA"/>
</dbReference>
<dbReference type="GO" id="GO:0050660">
    <property type="term" value="F:flavin adenine dinucleotide binding"/>
    <property type="evidence" value="ECO:0007669"/>
    <property type="project" value="InterPro"/>
</dbReference>
<comment type="cofactor">
    <cofactor evidence="2">
        <name>FAD</name>
        <dbReference type="ChEBI" id="CHEBI:57692"/>
    </cofactor>
</comment>
<keyword evidence="2" id="KW-0274">FAD</keyword>
<name>A0A9P4SI97_9PEZI</name>
<dbReference type="SUPFAM" id="SSF54373">
    <property type="entry name" value="FAD-linked reductases, C-terminal domain"/>
    <property type="match status" value="1"/>
</dbReference>
<protein>
    <submittedName>
        <fullName evidence="5">GMC oxidoreductase</fullName>
    </submittedName>
</protein>
<comment type="similarity">
    <text evidence="1">Belongs to the GMC oxidoreductase family.</text>
</comment>
<dbReference type="OrthoDB" id="269227at2759"/>
<feature type="domain" description="Glucose-methanol-choline oxidoreductase N-terminal" evidence="4">
    <location>
        <begin position="322"/>
        <end position="336"/>
    </location>
</feature>
<evidence type="ECO:0000313" key="5">
    <source>
        <dbReference type="EMBL" id="KAF2843466.1"/>
    </source>
</evidence>
<feature type="signal peptide" evidence="3">
    <location>
        <begin position="1"/>
        <end position="24"/>
    </location>
</feature>
<dbReference type="GO" id="GO:0044550">
    <property type="term" value="P:secondary metabolite biosynthetic process"/>
    <property type="evidence" value="ECO:0007669"/>
    <property type="project" value="TreeGrafter"/>
</dbReference>
<dbReference type="GO" id="GO:0016614">
    <property type="term" value="F:oxidoreductase activity, acting on CH-OH group of donors"/>
    <property type="evidence" value="ECO:0007669"/>
    <property type="project" value="InterPro"/>
</dbReference>
<sequence length="640" mass="69650">MEPFYVLISTFLQVLLILTCSVDASPTGYRHIANIKRSAAELAESYDYVIIGGGQSGLVVADRLSEDGTKTVLVVEYGDIDNNKDILLPSTGAASLGRDFFNFSTAVNYHLNNKTFAIQAAAVVGGGSAVNGMLLDRGAAEDYDNWEKLGNPGWGFEDLLPYFRKSTTLTLPNKELQQEFGIVEDESAYGDGPIYASYPPWQWPGTKAQVNAWKELGVKSPAKASSGDAVGVFWAPSALDPRTWTRSYAKTAYHDRAAPRDNYDLLTKHEVLTIKFTNSSTHDPLPNNSTSTLRATSITFRNRGTREVSTVSANKEIILAAGTFHSPIILQRSGVGHFPLIDRAKIPRVLEVPGVGVNLQDHAYMTRQYDYNTNVSPNPDMLDRSSPKFNQTFYDWAQAEYTNHQRGPLTVATANTAAFLSLNTAVANTDTITSSTSRARSQISLPGTYTTSLRIGFNMQESTVLSSLSSPASAALAIPFTGKSSSPLIMLKPLSRGTVSLDRAAPFETPPLVDFRTFYHPVDLQLFIEIFKFSRKWFEAPAHRKLGPVETAMQKNAVSDAQIELLLREKVLPSSGDAVGTCAMMPFNRGGVVGPDLRVYETMGLSIVDASIIPLIPGAHLGATVYAVAEKAADLIKARA</sequence>
<dbReference type="AlphaFoldDB" id="A0A9P4SI97"/>
<dbReference type="Proteomes" id="UP000799429">
    <property type="component" value="Unassembled WGS sequence"/>
</dbReference>
<organism evidence="5 6">
    <name type="scientific">Patellaria atrata CBS 101060</name>
    <dbReference type="NCBI Taxonomy" id="1346257"/>
    <lineage>
        <taxon>Eukaryota</taxon>
        <taxon>Fungi</taxon>
        <taxon>Dikarya</taxon>
        <taxon>Ascomycota</taxon>
        <taxon>Pezizomycotina</taxon>
        <taxon>Dothideomycetes</taxon>
        <taxon>Dothideomycetes incertae sedis</taxon>
        <taxon>Patellariales</taxon>
        <taxon>Patellariaceae</taxon>
        <taxon>Patellaria</taxon>
    </lineage>
</organism>
<dbReference type="Gene3D" id="3.30.560.10">
    <property type="entry name" value="Glucose Oxidase, domain 3"/>
    <property type="match status" value="1"/>
</dbReference>
<dbReference type="SUPFAM" id="SSF51905">
    <property type="entry name" value="FAD/NAD(P)-binding domain"/>
    <property type="match status" value="1"/>
</dbReference>
<dbReference type="Gene3D" id="3.50.50.60">
    <property type="entry name" value="FAD/NAD(P)-binding domain"/>
    <property type="match status" value="1"/>
</dbReference>
<dbReference type="PANTHER" id="PTHR11552:SF115">
    <property type="entry name" value="DEHYDROGENASE XPTC-RELATED"/>
    <property type="match status" value="1"/>
</dbReference>
<dbReference type="InterPro" id="IPR007867">
    <property type="entry name" value="GMC_OxRtase_C"/>
</dbReference>
<reference evidence="5" key="1">
    <citation type="journal article" date="2020" name="Stud. Mycol.">
        <title>101 Dothideomycetes genomes: a test case for predicting lifestyles and emergence of pathogens.</title>
        <authorList>
            <person name="Haridas S."/>
            <person name="Albert R."/>
            <person name="Binder M."/>
            <person name="Bloem J."/>
            <person name="Labutti K."/>
            <person name="Salamov A."/>
            <person name="Andreopoulos B."/>
            <person name="Baker S."/>
            <person name="Barry K."/>
            <person name="Bills G."/>
            <person name="Bluhm B."/>
            <person name="Cannon C."/>
            <person name="Castanera R."/>
            <person name="Culley D."/>
            <person name="Daum C."/>
            <person name="Ezra D."/>
            <person name="Gonzalez J."/>
            <person name="Henrissat B."/>
            <person name="Kuo A."/>
            <person name="Liang C."/>
            <person name="Lipzen A."/>
            <person name="Lutzoni F."/>
            <person name="Magnuson J."/>
            <person name="Mondo S."/>
            <person name="Nolan M."/>
            <person name="Ohm R."/>
            <person name="Pangilinan J."/>
            <person name="Park H.-J."/>
            <person name="Ramirez L."/>
            <person name="Alfaro M."/>
            <person name="Sun H."/>
            <person name="Tritt A."/>
            <person name="Yoshinaga Y."/>
            <person name="Zwiers L.-H."/>
            <person name="Turgeon B."/>
            <person name="Goodwin S."/>
            <person name="Spatafora J."/>
            <person name="Crous P."/>
            <person name="Grigoriev I."/>
        </authorList>
    </citation>
    <scope>NUCLEOTIDE SEQUENCE</scope>
    <source>
        <strain evidence="5">CBS 101060</strain>
    </source>
</reference>
<dbReference type="InterPro" id="IPR012132">
    <property type="entry name" value="GMC_OxRdtase"/>
</dbReference>
<gene>
    <name evidence="5" type="ORF">M501DRAFT_90212</name>
</gene>
<evidence type="ECO:0000259" key="4">
    <source>
        <dbReference type="PROSITE" id="PS00624"/>
    </source>
</evidence>
<dbReference type="InterPro" id="IPR036188">
    <property type="entry name" value="FAD/NAD-bd_sf"/>
</dbReference>
<keyword evidence="6" id="KW-1185">Reference proteome</keyword>
<feature type="binding site" evidence="2">
    <location>
        <position position="123"/>
    </location>
    <ligand>
        <name>FAD</name>
        <dbReference type="ChEBI" id="CHEBI:57692"/>
    </ligand>
</feature>
<feature type="chain" id="PRO_5040110238" evidence="3">
    <location>
        <begin position="25"/>
        <end position="640"/>
    </location>
</feature>
<dbReference type="PIRSF" id="PIRSF000137">
    <property type="entry name" value="Alcohol_oxidase"/>
    <property type="match status" value="1"/>
</dbReference>
<dbReference type="InterPro" id="IPR000172">
    <property type="entry name" value="GMC_OxRdtase_N"/>
</dbReference>
<dbReference type="Pfam" id="PF05199">
    <property type="entry name" value="GMC_oxred_C"/>
    <property type="match status" value="1"/>
</dbReference>
<evidence type="ECO:0000256" key="1">
    <source>
        <dbReference type="ARBA" id="ARBA00010790"/>
    </source>
</evidence>
<keyword evidence="3" id="KW-0732">Signal</keyword>
<dbReference type="PANTHER" id="PTHR11552">
    <property type="entry name" value="GLUCOSE-METHANOL-CHOLINE GMC OXIDOREDUCTASE"/>
    <property type="match status" value="1"/>
</dbReference>
<dbReference type="Pfam" id="PF00732">
    <property type="entry name" value="GMC_oxred_N"/>
    <property type="match status" value="1"/>
</dbReference>
<feature type="binding site" evidence="2">
    <location>
        <position position="271"/>
    </location>
    <ligand>
        <name>FAD</name>
        <dbReference type="ChEBI" id="CHEBI:57692"/>
    </ligand>
</feature>
<evidence type="ECO:0000313" key="6">
    <source>
        <dbReference type="Proteomes" id="UP000799429"/>
    </source>
</evidence>
<proteinExistence type="inferred from homology"/>
<comment type="caution">
    <text evidence="5">The sequence shown here is derived from an EMBL/GenBank/DDBJ whole genome shotgun (WGS) entry which is preliminary data.</text>
</comment>
<accession>A0A9P4SI97</accession>
<keyword evidence="2" id="KW-0285">Flavoprotein</keyword>
<dbReference type="PROSITE" id="PS00624">
    <property type="entry name" value="GMC_OXRED_2"/>
    <property type="match status" value="1"/>
</dbReference>
<evidence type="ECO:0000256" key="3">
    <source>
        <dbReference type="SAM" id="SignalP"/>
    </source>
</evidence>